<comment type="caution">
    <text evidence="4">The sequence shown here is derived from an EMBL/GenBank/DDBJ whole genome shotgun (WGS) entry which is preliminary data.</text>
</comment>
<sequence>MGIEKFLFRCAREASYYTLEPERLERLYKLSSSFVDSGYKGVSDTEYYTILEQHFYLSILTERDNDAKLALQRIVDKFGSEGSRVSILRGVYAQATFTPDKFTEFVKKESRDGDLATLEFVSFKTDGKWTEYTARLVELLDKDPTSGETWAELGEIYAIAGNFSEAIKAFSQVLVVYPYAYNIFARIGELLHSQATTVKDGIQVSMDQMSESVANFCRSVELCPSYIRGWAGIYVVCTKLLQWPKLAEQELYKKLQEKAKAKLEALAKKGNARNPEVAAALEILK</sequence>
<dbReference type="Gene3D" id="1.25.40.10">
    <property type="entry name" value="Tetratricopeptide repeat domain"/>
    <property type="match status" value="1"/>
</dbReference>
<dbReference type="InterPro" id="IPR011990">
    <property type="entry name" value="TPR-like_helical_dom_sf"/>
</dbReference>
<dbReference type="STRING" id="45607.A0A2T0FM61"/>
<dbReference type="InterPro" id="IPR019734">
    <property type="entry name" value="TPR_rpt"/>
</dbReference>
<keyword evidence="5" id="KW-1185">Reference proteome</keyword>
<dbReference type="GeneID" id="36517433"/>
<evidence type="ECO:0000313" key="4">
    <source>
        <dbReference type="EMBL" id="PRT56065.1"/>
    </source>
</evidence>
<reference evidence="4 5" key="1">
    <citation type="submission" date="2017-04" db="EMBL/GenBank/DDBJ databases">
        <title>Genome sequencing of [Candida] sorbophila.</title>
        <authorList>
            <person name="Ahn J.O."/>
        </authorList>
    </citation>
    <scope>NUCLEOTIDE SEQUENCE [LARGE SCALE GENOMIC DNA]</scope>
    <source>
        <strain evidence="4 5">DS02</strain>
    </source>
</reference>
<gene>
    <name evidence="4" type="ORF">B9G98_03685</name>
</gene>
<evidence type="ECO:0000256" key="2">
    <source>
        <dbReference type="PROSITE-ProRule" id="PRU00339"/>
    </source>
</evidence>
<dbReference type="AlphaFoldDB" id="A0A2T0FM61"/>
<comment type="function">
    <text evidence="3">Part of the endoplasmic reticulum membrane protein complex (EMC) that enables the energy-independent insertion into endoplasmic reticulum membranes of newly synthesized membrane proteins.</text>
</comment>
<dbReference type="SUPFAM" id="SSF48452">
    <property type="entry name" value="TPR-like"/>
    <property type="match status" value="1"/>
</dbReference>
<dbReference type="PROSITE" id="PS50005">
    <property type="entry name" value="TPR"/>
    <property type="match status" value="1"/>
</dbReference>
<dbReference type="OrthoDB" id="124397at2759"/>
<feature type="repeat" description="TPR" evidence="2">
    <location>
        <begin position="147"/>
        <end position="180"/>
    </location>
</feature>
<dbReference type="EMBL" id="NDIQ01000022">
    <property type="protein sequence ID" value="PRT56065.1"/>
    <property type="molecule type" value="Genomic_DNA"/>
</dbReference>
<keyword evidence="3" id="KW-0472">Membrane</keyword>
<evidence type="ECO:0000256" key="1">
    <source>
        <dbReference type="ARBA" id="ARBA00022803"/>
    </source>
</evidence>
<dbReference type="Proteomes" id="UP000238350">
    <property type="component" value="Unassembled WGS sequence"/>
</dbReference>
<accession>A0A2T0FM61</accession>
<protein>
    <recommendedName>
        <fullName evidence="3">ER membrane protein complex subunit 2</fullName>
    </recommendedName>
</protein>
<dbReference type="PANTHER" id="PTHR12760">
    <property type="entry name" value="TETRATRICOPEPTIDE REPEAT PROTEIN"/>
    <property type="match status" value="1"/>
</dbReference>
<evidence type="ECO:0000313" key="5">
    <source>
        <dbReference type="Proteomes" id="UP000238350"/>
    </source>
</evidence>
<comment type="subcellular location">
    <subcellularLocation>
        <location evidence="3">Endoplasmic reticulum membrane</location>
        <topology evidence="3">Peripheral membrane protein</topology>
        <orientation evidence="3">Cytoplasmic side</orientation>
    </subcellularLocation>
</comment>
<evidence type="ECO:0000256" key="3">
    <source>
        <dbReference type="RuleBase" id="RU367091"/>
    </source>
</evidence>
<dbReference type="SMART" id="SM00028">
    <property type="entry name" value="TPR"/>
    <property type="match status" value="1"/>
</dbReference>
<name>A0A2T0FM61_9ASCO</name>
<organism evidence="4 5">
    <name type="scientific">Wickerhamiella sorbophila</name>
    <dbReference type="NCBI Taxonomy" id="45607"/>
    <lineage>
        <taxon>Eukaryota</taxon>
        <taxon>Fungi</taxon>
        <taxon>Dikarya</taxon>
        <taxon>Ascomycota</taxon>
        <taxon>Saccharomycotina</taxon>
        <taxon>Dipodascomycetes</taxon>
        <taxon>Dipodascales</taxon>
        <taxon>Trichomonascaceae</taxon>
        <taxon>Wickerhamiella</taxon>
    </lineage>
</organism>
<comment type="similarity">
    <text evidence="3">Belongs to the EMC2 family.</text>
</comment>
<proteinExistence type="inferred from homology"/>
<keyword evidence="3" id="KW-0256">Endoplasmic reticulum</keyword>
<comment type="subunit">
    <text evidence="3">Component of the ER membrane protein complex (EMC).</text>
</comment>
<dbReference type="InterPro" id="IPR039856">
    <property type="entry name" value="EMC2-like"/>
</dbReference>
<dbReference type="RefSeq" id="XP_024666010.1">
    <property type="nucleotide sequence ID" value="XM_024810242.1"/>
</dbReference>
<dbReference type="GO" id="GO:0072546">
    <property type="term" value="C:EMC complex"/>
    <property type="evidence" value="ECO:0007669"/>
    <property type="project" value="UniProtKB-UniRule"/>
</dbReference>
<keyword evidence="1 2" id="KW-0802">TPR repeat</keyword>